<dbReference type="PROSITE" id="PS50002">
    <property type="entry name" value="SH3"/>
    <property type="match status" value="1"/>
</dbReference>
<evidence type="ECO:0000313" key="6">
    <source>
        <dbReference type="Proteomes" id="UP000267096"/>
    </source>
</evidence>
<sequence length="145" mass="16586">MAYATPSEKYATVQRSERDDSAFKRSDNNVRPQLHKMINDALAEFDDIDQYAQSETPKLVANNSHHRLSEEIDRSQRKKTCSLARVAEDWNGDADKEQLSVKKGEILKIIEKQRTVCKCMNMAGEIGWVPTENLARTNVKRHSAH</sequence>
<dbReference type="InterPro" id="IPR036028">
    <property type="entry name" value="SH3-like_dom_sf"/>
</dbReference>
<organism evidence="7">
    <name type="scientific">Anisakis simplex</name>
    <name type="common">Herring worm</name>
    <dbReference type="NCBI Taxonomy" id="6269"/>
    <lineage>
        <taxon>Eukaryota</taxon>
        <taxon>Metazoa</taxon>
        <taxon>Ecdysozoa</taxon>
        <taxon>Nematoda</taxon>
        <taxon>Chromadorea</taxon>
        <taxon>Rhabditida</taxon>
        <taxon>Spirurina</taxon>
        <taxon>Ascaridomorpha</taxon>
        <taxon>Ascaridoidea</taxon>
        <taxon>Anisakidae</taxon>
        <taxon>Anisakis</taxon>
        <taxon>Anisakis simplex complex</taxon>
    </lineage>
</organism>
<gene>
    <name evidence="5" type="ORF">ASIM_LOCUS10714</name>
</gene>
<dbReference type="WBParaSite" id="ASIM_0001115601-mRNA-1">
    <property type="protein sequence ID" value="ASIM_0001115601-mRNA-1"/>
    <property type="gene ID" value="ASIM_0001115601"/>
</dbReference>
<dbReference type="Gene3D" id="2.30.30.40">
    <property type="entry name" value="SH3 Domains"/>
    <property type="match status" value="1"/>
</dbReference>
<reference evidence="7" key="1">
    <citation type="submission" date="2017-02" db="UniProtKB">
        <authorList>
            <consortium name="WormBaseParasite"/>
        </authorList>
    </citation>
    <scope>IDENTIFICATION</scope>
</reference>
<dbReference type="AlphaFoldDB" id="A0A0M3JT24"/>
<evidence type="ECO:0000256" key="3">
    <source>
        <dbReference type="SAM" id="MobiDB-lite"/>
    </source>
</evidence>
<dbReference type="OrthoDB" id="10514724at2759"/>
<keyword evidence="6" id="KW-1185">Reference proteome</keyword>
<dbReference type="EMBL" id="UYRR01031014">
    <property type="protein sequence ID" value="VDK43502.1"/>
    <property type="molecule type" value="Genomic_DNA"/>
</dbReference>
<name>A0A0M3JT24_ANISI</name>
<dbReference type="InterPro" id="IPR001452">
    <property type="entry name" value="SH3_domain"/>
</dbReference>
<dbReference type="Pfam" id="PF07653">
    <property type="entry name" value="SH3_2"/>
    <property type="match status" value="1"/>
</dbReference>
<evidence type="ECO:0000313" key="7">
    <source>
        <dbReference type="WBParaSite" id="ASIM_0001115601-mRNA-1"/>
    </source>
</evidence>
<evidence type="ECO:0000313" key="5">
    <source>
        <dbReference type="EMBL" id="VDK43502.1"/>
    </source>
</evidence>
<dbReference type="SUPFAM" id="SSF50044">
    <property type="entry name" value="SH3-domain"/>
    <property type="match status" value="1"/>
</dbReference>
<feature type="compositionally biased region" description="Basic and acidic residues" evidence="3">
    <location>
        <begin position="15"/>
        <end position="28"/>
    </location>
</feature>
<reference evidence="5 6" key="2">
    <citation type="submission" date="2018-11" db="EMBL/GenBank/DDBJ databases">
        <authorList>
            <consortium name="Pathogen Informatics"/>
        </authorList>
    </citation>
    <scope>NUCLEOTIDE SEQUENCE [LARGE SCALE GENOMIC DNA]</scope>
</reference>
<keyword evidence="1 2" id="KW-0728">SH3 domain</keyword>
<evidence type="ECO:0000256" key="2">
    <source>
        <dbReference type="PROSITE-ProRule" id="PRU00192"/>
    </source>
</evidence>
<dbReference type="Proteomes" id="UP000267096">
    <property type="component" value="Unassembled WGS sequence"/>
</dbReference>
<accession>A0A0M3JT24</accession>
<feature type="domain" description="SH3" evidence="4">
    <location>
        <begin position="79"/>
        <end position="139"/>
    </location>
</feature>
<proteinExistence type="predicted"/>
<protein>
    <submittedName>
        <fullName evidence="7">SH3 domain-containing protein</fullName>
    </submittedName>
</protein>
<evidence type="ECO:0000259" key="4">
    <source>
        <dbReference type="PROSITE" id="PS50002"/>
    </source>
</evidence>
<evidence type="ECO:0000256" key="1">
    <source>
        <dbReference type="ARBA" id="ARBA00022443"/>
    </source>
</evidence>
<feature type="region of interest" description="Disordered" evidence="3">
    <location>
        <begin position="1"/>
        <end position="28"/>
    </location>
</feature>